<feature type="region of interest" description="Disordered" evidence="1">
    <location>
        <begin position="135"/>
        <end position="167"/>
    </location>
</feature>
<keyword evidence="3" id="KW-1185">Reference proteome</keyword>
<feature type="compositionally biased region" description="Pro residues" evidence="1">
    <location>
        <begin position="135"/>
        <end position="152"/>
    </location>
</feature>
<accession>A0AAN9Z3N3</accession>
<sequence length="333" mass="34745">MHHGRRSFAAGDLLLEGFEEEEVILACALPADWASPRRLGLLGGPPYGAGPGPGPGPEAPTAEAAEAAGLRLLEMDADARFLVARALPSADAERRLFHTPLLRAALALCRERGDAWRCQVKVTHHICPRVEPAPLPAPIPPPPDAPLPPTPPSGGGKGGSRDSSGRLQRSLAKLRFPTKKSSSFTYTASVRPEPSPSPALAPAPAPPPRNLPGAPSRAWGGGSSGGGGGLIVSGGVPALVAPLADEVPYSHALDALPGARGAPRGADENLYAEICDAPPRPPPKGKLESFYHLKVRSVERTKEDCYYVQLDDGRYAGTLCSRAASEGDYDTVC</sequence>
<organism evidence="2 3">
    <name type="scientific">Gryllus longicercus</name>
    <dbReference type="NCBI Taxonomy" id="2509291"/>
    <lineage>
        <taxon>Eukaryota</taxon>
        <taxon>Metazoa</taxon>
        <taxon>Ecdysozoa</taxon>
        <taxon>Arthropoda</taxon>
        <taxon>Hexapoda</taxon>
        <taxon>Insecta</taxon>
        <taxon>Pterygota</taxon>
        <taxon>Neoptera</taxon>
        <taxon>Polyneoptera</taxon>
        <taxon>Orthoptera</taxon>
        <taxon>Ensifera</taxon>
        <taxon>Gryllidea</taxon>
        <taxon>Grylloidea</taxon>
        <taxon>Gryllidae</taxon>
        <taxon>Gryllinae</taxon>
        <taxon>Gryllus</taxon>
    </lineage>
</organism>
<feature type="region of interest" description="Disordered" evidence="1">
    <location>
        <begin position="179"/>
        <end position="222"/>
    </location>
</feature>
<feature type="compositionally biased region" description="Polar residues" evidence="1">
    <location>
        <begin position="179"/>
        <end position="188"/>
    </location>
</feature>
<evidence type="ECO:0000256" key="1">
    <source>
        <dbReference type="SAM" id="MobiDB-lite"/>
    </source>
</evidence>
<evidence type="ECO:0000313" key="3">
    <source>
        <dbReference type="Proteomes" id="UP001378592"/>
    </source>
</evidence>
<dbReference type="Proteomes" id="UP001378592">
    <property type="component" value="Unassembled WGS sequence"/>
</dbReference>
<dbReference type="EMBL" id="JAZDUA010000309">
    <property type="protein sequence ID" value="KAK7861627.1"/>
    <property type="molecule type" value="Genomic_DNA"/>
</dbReference>
<dbReference type="AlphaFoldDB" id="A0AAN9Z3N3"/>
<reference evidence="2 3" key="1">
    <citation type="submission" date="2024-03" db="EMBL/GenBank/DDBJ databases">
        <title>The genome assembly and annotation of the cricket Gryllus longicercus Weissman &amp; Gray.</title>
        <authorList>
            <person name="Szrajer S."/>
            <person name="Gray D."/>
            <person name="Ylla G."/>
        </authorList>
    </citation>
    <scope>NUCLEOTIDE SEQUENCE [LARGE SCALE GENOMIC DNA]</scope>
    <source>
        <strain evidence="2">DAG 2021-001</strain>
        <tissue evidence="2">Whole body minus gut</tissue>
    </source>
</reference>
<proteinExistence type="predicted"/>
<feature type="compositionally biased region" description="Pro residues" evidence="1">
    <location>
        <begin position="193"/>
        <end position="210"/>
    </location>
</feature>
<gene>
    <name evidence="2" type="ORF">R5R35_010130</name>
</gene>
<evidence type="ECO:0000313" key="2">
    <source>
        <dbReference type="EMBL" id="KAK7861627.1"/>
    </source>
</evidence>
<comment type="caution">
    <text evidence="2">The sequence shown here is derived from an EMBL/GenBank/DDBJ whole genome shotgun (WGS) entry which is preliminary data.</text>
</comment>
<protein>
    <submittedName>
        <fullName evidence="2">Uncharacterized protein</fullName>
    </submittedName>
</protein>
<name>A0AAN9Z3N3_9ORTH</name>